<dbReference type="Gene3D" id="2.130.10.10">
    <property type="entry name" value="YVTN repeat-like/Quinoprotein amine dehydrogenase"/>
    <property type="match status" value="2"/>
</dbReference>
<keyword evidence="10" id="KW-1185">Reference proteome</keyword>
<protein>
    <recommendedName>
        <fullName evidence="6">ASTRA-associated protein 1</fullName>
    </recommendedName>
</protein>
<dbReference type="PROSITE" id="PS50294">
    <property type="entry name" value="WD_REPEATS_REGION"/>
    <property type="match status" value="1"/>
</dbReference>
<feature type="repeat" description="WD" evidence="7">
    <location>
        <begin position="13"/>
        <end position="46"/>
    </location>
</feature>
<dbReference type="SUPFAM" id="SSF50978">
    <property type="entry name" value="WD40 repeat-like"/>
    <property type="match status" value="1"/>
</dbReference>
<feature type="repeat" description="WD" evidence="7">
    <location>
        <begin position="455"/>
        <end position="470"/>
    </location>
</feature>
<comment type="similarity">
    <text evidence="4">Belongs to the WD repeat ASA1 family.</text>
</comment>
<dbReference type="PROSITE" id="PS50082">
    <property type="entry name" value="WD_REPEATS_2"/>
    <property type="match status" value="2"/>
</dbReference>
<feature type="region of interest" description="Disordered" evidence="8">
    <location>
        <begin position="396"/>
        <end position="439"/>
    </location>
</feature>
<feature type="compositionally biased region" description="Basic and acidic residues" evidence="8">
    <location>
        <begin position="396"/>
        <end position="405"/>
    </location>
</feature>
<dbReference type="PANTHER" id="PTHR19854:SF1">
    <property type="entry name" value="GUANINE NUCLEOTIDE-BINDING PROTEIN SUBUNIT BETA-LIKE PROTEIN 1"/>
    <property type="match status" value="1"/>
</dbReference>
<evidence type="ECO:0000256" key="3">
    <source>
        <dbReference type="ARBA" id="ARBA00037338"/>
    </source>
</evidence>
<dbReference type="OrthoDB" id="7668193at2759"/>
<evidence type="ECO:0000256" key="7">
    <source>
        <dbReference type="PROSITE-ProRule" id="PRU00221"/>
    </source>
</evidence>
<name>A0A4Z0YW51_9PEZI</name>
<dbReference type="InterPro" id="IPR019775">
    <property type="entry name" value="WD40_repeat_CS"/>
</dbReference>
<dbReference type="AlphaFoldDB" id="A0A4Z0YW51"/>
<keyword evidence="1 7" id="KW-0853">WD repeat</keyword>
<dbReference type="PROSITE" id="PS00678">
    <property type="entry name" value="WD_REPEATS_1"/>
    <property type="match status" value="2"/>
</dbReference>
<feature type="compositionally biased region" description="Basic and acidic residues" evidence="8">
    <location>
        <begin position="415"/>
        <end position="428"/>
    </location>
</feature>
<evidence type="ECO:0000256" key="5">
    <source>
        <dbReference type="ARBA" id="ARBA00038749"/>
    </source>
</evidence>
<reference evidence="9 10" key="1">
    <citation type="submission" date="2019-03" db="EMBL/GenBank/DDBJ databases">
        <title>Draft genome sequence of Xylaria hypoxylon DSM 108379, a ubiquitous saprotrophic-parasitic fungi on hardwood.</title>
        <authorList>
            <person name="Buettner E."/>
            <person name="Leonhardt S."/>
            <person name="Gebauer A.M."/>
            <person name="Liers C."/>
            <person name="Hofrichter M."/>
            <person name="Kellner H."/>
        </authorList>
    </citation>
    <scope>NUCLEOTIDE SEQUENCE [LARGE SCALE GENOMIC DNA]</scope>
    <source>
        <strain evidence="9 10">DSM 108379</strain>
    </source>
</reference>
<evidence type="ECO:0000313" key="10">
    <source>
        <dbReference type="Proteomes" id="UP000297716"/>
    </source>
</evidence>
<dbReference type="STRING" id="37992.A0A4Z0YW51"/>
<sequence>MSQQAAAQPKSVLRGHRTQVHATTFIRQNQRLASGDADGFVVLWDLTIMRPRAVWRAHTAAILGISGWGDDKLITEGRDNRLIVWKITPADEEKLSTDLPLDESAPERPQPWILNILEINTMNFCSFAQCSPRPDTDLSISDELLVSVPNTLLTEAVDIFHLPSQNRQSTVHLGSKTEKKGMVMALTLLWRHESLFLLAGYENGLAFVARRRHGGAWDILYKYQAHSQPILSLDFGPDKEYFITSGADAIIAKHPIPHANATTPLFPVSKATETLKIGLNNKAPEGLREQPTNANSSLLSAGLAATPTPTAETPPRGLPKKVTEVETSPLKIADTKHSGQQGLQIRSDGRIFATAGWDSKIRVYSAKTMAELAVLKWHDVGCYAAAFAVLDAGQKDASEDSKDSPQKSALQRPTKSIDDPYTMRRKDTTVTTTTRPGELSVKERRVKMAKKAHWLAAGSKDGKISLWDIY</sequence>
<gene>
    <name evidence="9" type="ORF">E0Z10_g5133</name>
</gene>
<organism evidence="9 10">
    <name type="scientific">Xylaria hypoxylon</name>
    <dbReference type="NCBI Taxonomy" id="37992"/>
    <lineage>
        <taxon>Eukaryota</taxon>
        <taxon>Fungi</taxon>
        <taxon>Dikarya</taxon>
        <taxon>Ascomycota</taxon>
        <taxon>Pezizomycotina</taxon>
        <taxon>Sordariomycetes</taxon>
        <taxon>Xylariomycetidae</taxon>
        <taxon>Xylariales</taxon>
        <taxon>Xylariaceae</taxon>
        <taxon>Xylaria</taxon>
    </lineage>
</organism>
<proteinExistence type="inferred from homology"/>
<dbReference type="Pfam" id="PF00400">
    <property type="entry name" value="WD40"/>
    <property type="match status" value="4"/>
</dbReference>
<dbReference type="SMART" id="SM00320">
    <property type="entry name" value="WD40"/>
    <property type="match status" value="5"/>
</dbReference>
<evidence type="ECO:0000256" key="4">
    <source>
        <dbReference type="ARBA" id="ARBA00037931"/>
    </source>
</evidence>
<dbReference type="Proteomes" id="UP000297716">
    <property type="component" value="Unassembled WGS sequence"/>
</dbReference>
<dbReference type="InterPro" id="IPR036322">
    <property type="entry name" value="WD40_repeat_dom_sf"/>
</dbReference>
<evidence type="ECO:0000313" key="9">
    <source>
        <dbReference type="EMBL" id="TGJ83611.1"/>
    </source>
</evidence>
<dbReference type="InterPro" id="IPR015943">
    <property type="entry name" value="WD40/YVTN_repeat-like_dom_sf"/>
</dbReference>
<dbReference type="EMBL" id="SKBN01000088">
    <property type="protein sequence ID" value="TGJ83611.1"/>
    <property type="molecule type" value="Genomic_DNA"/>
</dbReference>
<evidence type="ECO:0000256" key="6">
    <source>
        <dbReference type="ARBA" id="ARBA00040563"/>
    </source>
</evidence>
<comment type="function">
    <text evidence="3">Component of the ASTRA complex involved in chromatin remodeling.</text>
</comment>
<evidence type="ECO:0000256" key="1">
    <source>
        <dbReference type="ARBA" id="ARBA00022574"/>
    </source>
</evidence>
<evidence type="ECO:0000256" key="2">
    <source>
        <dbReference type="ARBA" id="ARBA00022737"/>
    </source>
</evidence>
<keyword evidence="2" id="KW-0677">Repeat</keyword>
<evidence type="ECO:0000256" key="8">
    <source>
        <dbReference type="SAM" id="MobiDB-lite"/>
    </source>
</evidence>
<dbReference type="PANTHER" id="PTHR19854">
    <property type="entry name" value="TRANSDUCIN BETA-LIKE 3"/>
    <property type="match status" value="1"/>
</dbReference>
<accession>A0A4Z0YW51</accession>
<comment type="caution">
    <text evidence="9">The sequence shown here is derived from an EMBL/GenBank/DDBJ whole genome shotgun (WGS) entry which is preliminary data.</text>
</comment>
<comment type="subunit">
    <text evidence="5">Component of the ASTRA chromatin remodeling machinery complex.</text>
</comment>
<dbReference type="InterPro" id="IPR001680">
    <property type="entry name" value="WD40_rpt"/>
</dbReference>